<evidence type="ECO:0000256" key="1">
    <source>
        <dbReference type="ARBA" id="ARBA00004141"/>
    </source>
</evidence>
<dbReference type="PANTHER" id="PTHR43829">
    <property type="entry name" value="AQUAPORIN OR AQUAGLYCEROPORIN RELATED"/>
    <property type="match status" value="1"/>
</dbReference>
<evidence type="ECO:0000256" key="2">
    <source>
        <dbReference type="ARBA" id="ARBA00006175"/>
    </source>
</evidence>
<dbReference type="Pfam" id="PF00230">
    <property type="entry name" value="MIP"/>
    <property type="match status" value="1"/>
</dbReference>
<dbReference type="InterPro" id="IPR023271">
    <property type="entry name" value="Aquaporin-like"/>
</dbReference>
<comment type="subcellular location">
    <subcellularLocation>
        <location evidence="1">Membrane</location>
        <topology evidence="1">Multi-pass membrane protein</topology>
    </subcellularLocation>
</comment>
<keyword evidence="6 9" id="KW-0472">Membrane</keyword>
<name>A0AAV2RI66_MEGNR</name>
<sequence length="374" mass="40550">MAVHHCKEDDISSRGAVQLSHTASEEESFFSKVSSVHTSNSLCSSFVENLIFFSNRTFRITSAIFNASGLVLLLGNSEKEVLTFGVMQGEIYVEITTYDAKTFYFTFARDNIKCNKRTKLFGDGAIAQSVLTGRANGDFFSINWGWGVGLMLAVLVSGGVSGGHLNPAVSLGMAVWGKFSWVKVPIYMAAQYLGAFAASALLYGVYLNALDNFDPERTDLTAGIWATFPGAALHNGSSQATAFLSAGNGLSDQILGTMLLLICVCAITDSRNMQVPKGLIPLFVGLSLLNIGICFGFNCGYAINPARDLGPRIFTLIAGWGENPFTSMTIDSVVWWWIPVVGPHIGAIIGVFIYLIFIELHHTETDEFTLTQVQ</sequence>
<feature type="non-terminal residue" evidence="10">
    <location>
        <position position="374"/>
    </location>
</feature>
<comment type="similarity">
    <text evidence="2 8">Belongs to the MIP/aquaporin (TC 1.A.8) family.</text>
</comment>
<comment type="caution">
    <text evidence="10">The sequence shown here is derived from an EMBL/GenBank/DDBJ whole genome shotgun (WGS) entry which is preliminary data.</text>
</comment>
<dbReference type="GO" id="GO:0016323">
    <property type="term" value="C:basolateral plasma membrane"/>
    <property type="evidence" value="ECO:0007669"/>
    <property type="project" value="TreeGrafter"/>
</dbReference>
<dbReference type="InterPro" id="IPR000425">
    <property type="entry name" value="MIP"/>
</dbReference>
<comment type="function">
    <text evidence="7">Aquaglyceroporin that may modulate the water content and osmolytes during anhydrobiosis.</text>
</comment>
<evidence type="ECO:0000313" key="10">
    <source>
        <dbReference type="EMBL" id="CAL4125112.1"/>
    </source>
</evidence>
<feature type="transmembrane region" description="Helical" evidence="9">
    <location>
        <begin position="279"/>
        <end position="303"/>
    </location>
</feature>
<reference evidence="10 11" key="1">
    <citation type="submission" date="2024-05" db="EMBL/GenBank/DDBJ databases">
        <authorList>
            <person name="Wallberg A."/>
        </authorList>
    </citation>
    <scope>NUCLEOTIDE SEQUENCE [LARGE SCALE GENOMIC DNA]</scope>
</reference>
<evidence type="ECO:0000256" key="9">
    <source>
        <dbReference type="SAM" id="Phobius"/>
    </source>
</evidence>
<keyword evidence="11" id="KW-1185">Reference proteome</keyword>
<keyword evidence="4 8" id="KW-0812">Transmembrane</keyword>
<evidence type="ECO:0000256" key="6">
    <source>
        <dbReference type="ARBA" id="ARBA00023136"/>
    </source>
</evidence>
<keyword evidence="3 8" id="KW-0813">Transport</keyword>
<evidence type="ECO:0000256" key="7">
    <source>
        <dbReference type="ARBA" id="ARBA00045280"/>
    </source>
</evidence>
<evidence type="ECO:0000256" key="5">
    <source>
        <dbReference type="ARBA" id="ARBA00022989"/>
    </source>
</evidence>
<evidence type="ECO:0000256" key="4">
    <source>
        <dbReference type="ARBA" id="ARBA00022692"/>
    </source>
</evidence>
<dbReference type="PROSITE" id="PS00221">
    <property type="entry name" value="MIP"/>
    <property type="match status" value="1"/>
</dbReference>
<protein>
    <submittedName>
        <fullName evidence="10">Uncharacterized protein</fullName>
    </submittedName>
</protein>
<feature type="transmembrane region" description="Helical" evidence="9">
    <location>
        <begin position="334"/>
        <end position="357"/>
    </location>
</feature>
<dbReference type="GO" id="GO:0015254">
    <property type="term" value="F:glycerol channel activity"/>
    <property type="evidence" value="ECO:0007669"/>
    <property type="project" value="TreeGrafter"/>
</dbReference>
<dbReference type="InterPro" id="IPR022357">
    <property type="entry name" value="MIP_CS"/>
</dbReference>
<evidence type="ECO:0000313" key="11">
    <source>
        <dbReference type="Proteomes" id="UP001497623"/>
    </source>
</evidence>
<dbReference type="GO" id="GO:0015250">
    <property type="term" value="F:water channel activity"/>
    <property type="evidence" value="ECO:0007669"/>
    <property type="project" value="TreeGrafter"/>
</dbReference>
<feature type="transmembrane region" description="Helical" evidence="9">
    <location>
        <begin position="186"/>
        <end position="206"/>
    </location>
</feature>
<evidence type="ECO:0000256" key="3">
    <source>
        <dbReference type="ARBA" id="ARBA00022448"/>
    </source>
</evidence>
<accession>A0AAV2RI66</accession>
<dbReference type="NCBIfam" id="TIGR00861">
    <property type="entry name" value="MIP"/>
    <property type="match status" value="1"/>
</dbReference>
<dbReference type="Gene3D" id="1.20.1080.10">
    <property type="entry name" value="Glycerol uptake facilitator protein"/>
    <property type="match status" value="1"/>
</dbReference>
<dbReference type="PRINTS" id="PR02019">
    <property type="entry name" value="AQUAPORIN7"/>
</dbReference>
<dbReference type="EMBL" id="CAXKWB010023358">
    <property type="protein sequence ID" value="CAL4125112.1"/>
    <property type="molecule type" value="Genomic_DNA"/>
</dbReference>
<dbReference type="PRINTS" id="PR00783">
    <property type="entry name" value="MINTRINSICP"/>
</dbReference>
<organism evidence="10 11">
    <name type="scientific">Meganyctiphanes norvegica</name>
    <name type="common">Northern krill</name>
    <name type="synonym">Thysanopoda norvegica</name>
    <dbReference type="NCBI Taxonomy" id="48144"/>
    <lineage>
        <taxon>Eukaryota</taxon>
        <taxon>Metazoa</taxon>
        <taxon>Ecdysozoa</taxon>
        <taxon>Arthropoda</taxon>
        <taxon>Crustacea</taxon>
        <taxon>Multicrustacea</taxon>
        <taxon>Malacostraca</taxon>
        <taxon>Eumalacostraca</taxon>
        <taxon>Eucarida</taxon>
        <taxon>Euphausiacea</taxon>
        <taxon>Euphausiidae</taxon>
        <taxon>Meganyctiphanes</taxon>
    </lineage>
</organism>
<dbReference type="AlphaFoldDB" id="A0AAV2RI66"/>
<proteinExistence type="inferred from homology"/>
<dbReference type="CDD" id="cd00333">
    <property type="entry name" value="MIP"/>
    <property type="match status" value="1"/>
</dbReference>
<keyword evidence="5 9" id="KW-1133">Transmembrane helix</keyword>
<dbReference type="InterPro" id="IPR050363">
    <property type="entry name" value="MIP/Aquaporin"/>
</dbReference>
<feature type="transmembrane region" description="Helical" evidence="9">
    <location>
        <begin position="144"/>
        <end position="165"/>
    </location>
</feature>
<evidence type="ECO:0000256" key="8">
    <source>
        <dbReference type="RuleBase" id="RU000477"/>
    </source>
</evidence>
<gene>
    <name evidence="10" type="ORF">MNOR_LOCUS24982</name>
</gene>
<dbReference type="PANTHER" id="PTHR43829:SF9">
    <property type="entry name" value="AQUAPORIN-9"/>
    <property type="match status" value="1"/>
</dbReference>
<dbReference type="SUPFAM" id="SSF81338">
    <property type="entry name" value="Aquaporin-like"/>
    <property type="match status" value="1"/>
</dbReference>
<dbReference type="Proteomes" id="UP001497623">
    <property type="component" value="Unassembled WGS sequence"/>
</dbReference>